<feature type="region of interest" description="Disordered" evidence="1">
    <location>
        <begin position="139"/>
        <end position="158"/>
    </location>
</feature>
<reference evidence="2" key="1">
    <citation type="journal article" date="2021" name="PeerJ">
        <title>Extensive microbial diversity within the chicken gut microbiome revealed by metagenomics and culture.</title>
        <authorList>
            <person name="Gilroy R."/>
            <person name="Ravi A."/>
            <person name="Getino M."/>
            <person name="Pursley I."/>
            <person name="Horton D.L."/>
            <person name="Alikhan N.F."/>
            <person name="Baker D."/>
            <person name="Gharbi K."/>
            <person name="Hall N."/>
            <person name="Watson M."/>
            <person name="Adriaenssens E.M."/>
            <person name="Foster-Nyarko E."/>
            <person name="Jarju S."/>
            <person name="Secka A."/>
            <person name="Antonio M."/>
            <person name="Oren A."/>
            <person name="Chaudhuri R.R."/>
            <person name="La Ragione R."/>
            <person name="Hildebrand F."/>
            <person name="Pallen M.J."/>
        </authorList>
    </citation>
    <scope>NUCLEOTIDE SEQUENCE</scope>
    <source>
        <strain evidence="2">CHK55-1828</strain>
    </source>
</reference>
<reference evidence="2" key="2">
    <citation type="submission" date="2021-09" db="EMBL/GenBank/DDBJ databases">
        <authorList>
            <person name="Gilroy R."/>
        </authorList>
    </citation>
    <scope>NUCLEOTIDE SEQUENCE</scope>
    <source>
        <strain evidence="2">CHK55-1828</strain>
    </source>
</reference>
<evidence type="ECO:0000313" key="2">
    <source>
        <dbReference type="EMBL" id="HJF91060.1"/>
    </source>
</evidence>
<dbReference type="AlphaFoldDB" id="A0A921LAU8"/>
<evidence type="ECO:0000313" key="3">
    <source>
        <dbReference type="Proteomes" id="UP000717835"/>
    </source>
</evidence>
<gene>
    <name evidence="2" type="ORF">K8W02_01540</name>
</gene>
<comment type="caution">
    <text evidence="2">The sequence shown here is derived from an EMBL/GenBank/DDBJ whole genome shotgun (WGS) entry which is preliminary data.</text>
</comment>
<dbReference type="EMBL" id="DYVX01000012">
    <property type="protein sequence ID" value="HJF91060.1"/>
    <property type="molecule type" value="Genomic_DNA"/>
</dbReference>
<organism evidence="2 3">
    <name type="scientific">Mediterranea massiliensis</name>
    <dbReference type="NCBI Taxonomy" id="1841865"/>
    <lineage>
        <taxon>Bacteria</taxon>
        <taxon>Pseudomonadati</taxon>
        <taxon>Bacteroidota</taxon>
        <taxon>Bacteroidia</taxon>
        <taxon>Bacteroidales</taxon>
        <taxon>Bacteroidaceae</taxon>
        <taxon>Mediterranea</taxon>
    </lineage>
</organism>
<proteinExistence type="predicted"/>
<feature type="compositionally biased region" description="Polar residues" evidence="1">
    <location>
        <begin position="139"/>
        <end position="149"/>
    </location>
</feature>
<evidence type="ECO:0000256" key="1">
    <source>
        <dbReference type="SAM" id="MobiDB-lite"/>
    </source>
</evidence>
<sequence length="188" mass="20167">MADMACDLMDIGQAAAGCDEQFAGIGNQIYVAYPEDLAAPPTYDQKKAAFVTGAFTFKAQKGAWKFRIKKQSGQISSTGNEGAKGYNVQLMFTIYKDVQNAAHVLRILKNRGDAIFFAENPAGGYYVVYDPTFGTEVNNNYDSGTTPDSDSGHAVTVTSNPNRYSLTTWAGTLTLRSEAGEEEEGGGG</sequence>
<protein>
    <submittedName>
        <fullName evidence="2">Uncharacterized protein</fullName>
    </submittedName>
</protein>
<name>A0A921LAU8_9BACT</name>
<dbReference type="Proteomes" id="UP000717835">
    <property type="component" value="Unassembled WGS sequence"/>
</dbReference>
<dbReference type="RefSeq" id="WP_276825763.1">
    <property type="nucleotide sequence ID" value="NZ_DYVX01000012.1"/>
</dbReference>
<accession>A0A921LAU8</accession>